<gene>
    <name evidence="2" type="ORF">FRZ67_20955</name>
</gene>
<dbReference type="AlphaFoldDB" id="A0A5B8VF53"/>
<organism evidence="2 3">
    <name type="scientific">Panacibacter ginsenosidivorans</name>
    <dbReference type="NCBI Taxonomy" id="1813871"/>
    <lineage>
        <taxon>Bacteria</taxon>
        <taxon>Pseudomonadati</taxon>
        <taxon>Bacteroidota</taxon>
        <taxon>Chitinophagia</taxon>
        <taxon>Chitinophagales</taxon>
        <taxon>Chitinophagaceae</taxon>
        <taxon>Panacibacter</taxon>
    </lineage>
</organism>
<dbReference type="InterPro" id="IPR029471">
    <property type="entry name" value="HNH_5"/>
</dbReference>
<dbReference type="GO" id="GO:0004519">
    <property type="term" value="F:endonuclease activity"/>
    <property type="evidence" value="ECO:0007669"/>
    <property type="project" value="UniProtKB-KW"/>
</dbReference>
<dbReference type="EMBL" id="CP042435">
    <property type="protein sequence ID" value="QEC69651.1"/>
    <property type="molecule type" value="Genomic_DNA"/>
</dbReference>
<reference evidence="2 3" key="1">
    <citation type="journal article" date="2016" name="Int. J. Syst. Evol. Microbiol.">
        <title>Panacibacter ginsenosidivorans gen. nov., sp. nov., with ginsenoside converting activity isolated from soil of a ginseng field.</title>
        <authorList>
            <person name="Siddiqi M.Z."/>
            <person name="Muhammad Shafi S."/>
            <person name="Choi K.D."/>
            <person name="Im W.T."/>
        </authorList>
    </citation>
    <scope>NUCLEOTIDE SEQUENCE [LARGE SCALE GENOMIC DNA]</scope>
    <source>
        <strain evidence="2 3">Gsoil1550</strain>
    </source>
</reference>
<dbReference type="Proteomes" id="UP000321533">
    <property type="component" value="Chromosome"/>
</dbReference>
<keyword evidence="2" id="KW-0378">Hydrolase</keyword>
<evidence type="ECO:0000259" key="1">
    <source>
        <dbReference type="Pfam" id="PF14279"/>
    </source>
</evidence>
<keyword evidence="2" id="KW-0540">Nuclease</keyword>
<feature type="domain" description="HNH endonuclease 5" evidence="1">
    <location>
        <begin position="49"/>
        <end position="98"/>
    </location>
</feature>
<dbReference type="RefSeq" id="WP_147192527.1">
    <property type="nucleotide sequence ID" value="NZ_CP042435.1"/>
</dbReference>
<dbReference type="KEGG" id="pgin:FRZ67_20955"/>
<dbReference type="OrthoDB" id="255953at2"/>
<name>A0A5B8VF53_9BACT</name>
<protein>
    <submittedName>
        <fullName evidence="2">HNH endonuclease</fullName>
    </submittedName>
</protein>
<proteinExistence type="predicted"/>
<evidence type="ECO:0000313" key="2">
    <source>
        <dbReference type="EMBL" id="QEC69651.1"/>
    </source>
</evidence>
<evidence type="ECO:0000313" key="3">
    <source>
        <dbReference type="Proteomes" id="UP000321533"/>
    </source>
</evidence>
<keyword evidence="3" id="KW-1185">Reference proteome</keyword>
<keyword evidence="2" id="KW-0255">Endonuclease</keyword>
<sequence>MTEQTIHLYTSPEYDDHAVSFFDKYDIQSFIFCPEEKQKMIIPPKERLCRFCKRKYPAVTFRNDAHIIPEALGNRYLTSEFECDECNQKFGKLDDQLIKFIGVSRSLNGTKAKKKTKIPKYPSADKKVLVQNKEFYSDKDALNIELTQHGNGSFIYDETNSLYKINFLKNPYMPLLVFQSLLKMAICVMNEKEIEDYEHAIEFLHVKKDLIRELSGLLLSGYLLPLTFGHEYPLIFLFKKKNFEDNIPTHVFVLHAKNIMLEIKIPLNKNDKFNYTKEAIKVKDCPPLFFKPYELHKTPFKYFRRDLSSTIVVKNDSEILVVEMQKGELNNFVAFNPTTNSIEKQKSFNPNEIKGIWLSNAEIKLANGDA</sequence>
<accession>A0A5B8VF53</accession>
<dbReference type="Pfam" id="PF14279">
    <property type="entry name" value="HNH_5"/>
    <property type="match status" value="1"/>
</dbReference>